<dbReference type="EMBL" id="LSKU01000001">
    <property type="protein sequence ID" value="KXG43052.1"/>
    <property type="molecule type" value="Genomic_DNA"/>
</dbReference>
<dbReference type="Gene3D" id="3.30.70.1070">
    <property type="entry name" value="Sporulation related repeat"/>
    <property type="match status" value="1"/>
</dbReference>
<comment type="caution">
    <text evidence="4">The sequence shown here is derived from an EMBL/GenBank/DDBJ whole genome shotgun (WGS) entry which is preliminary data.</text>
</comment>
<dbReference type="Pfam" id="PF05036">
    <property type="entry name" value="SPOR"/>
    <property type="match status" value="1"/>
</dbReference>
<dbReference type="GO" id="GO:0042834">
    <property type="term" value="F:peptidoglycan binding"/>
    <property type="evidence" value="ECO:0007669"/>
    <property type="project" value="InterPro"/>
</dbReference>
<dbReference type="InterPro" id="IPR007730">
    <property type="entry name" value="SPOR-like_dom"/>
</dbReference>
<gene>
    <name evidence="4" type="ORF">U473_02700</name>
</gene>
<dbReference type="SUPFAM" id="SSF110997">
    <property type="entry name" value="Sporulation related repeat"/>
    <property type="match status" value="1"/>
</dbReference>
<evidence type="ECO:0000313" key="4">
    <source>
        <dbReference type="EMBL" id="KXG43052.1"/>
    </source>
</evidence>
<name>A0A135L226_9BACI</name>
<evidence type="ECO:0000259" key="3">
    <source>
        <dbReference type="Pfam" id="PF05036"/>
    </source>
</evidence>
<dbReference type="STRING" id="1413211.U473_02700"/>
<dbReference type="RefSeq" id="WP_068723079.1">
    <property type="nucleotide sequence ID" value="NZ_LSKU01000001.1"/>
</dbReference>
<feature type="domain" description="SPOR" evidence="3">
    <location>
        <begin position="189"/>
        <end position="253"/>
    </location>
</feature>
<evidence type="ECO:0000313" key="5">
    <source>
        <dbReference type="Proteomes" id="UP000070352"/>
    </source>
</evidence>
<keyword evidence="2" id="KW-1133">Transmembrane helix</keyword>
<feature type="compositionally biased region" description="Basic and acidic residues" evidence="1">
    <location>
        <begin position="60"/>
        <end position="84"/>
    </location>
</feature>
<feature type="transmembrane region" description="Helical" evidence="2">
    <location>
        <begin position="121"/>
        <end position="145"/>
    </location>
</feature>
<reference evidence="4 5" key="1">
    <citation type="submission" date="2016-02" db="EMBL/GenBank/DDBJ databases">
        <title>Draft Genome for Tepidibacillus decaturensis nov. sp. Strain Z9, an Anaerobic, Moderately Thermophilic and Heterotrophic Bacterium from Deep Subsurface of the Illinois Basin, USA.</title>
        <authorList>
            <person name="Dong Y."/>
            <person name="Chang J.Y."/>
            <person name="Sanford R."/>
            <person name="Fouke B.W."/>
        </authorList>
    </citation>
    <scope>NUCLEOTIDE SEQUENCE [LARGE SCALE GENOMIC DNA]</scope>
    <source>
        <strain evidence="4 5">Z9</strain>
    </source>
</reference>
<feature type="region of interest" description="Disordered" evidence="1">
    <location>
        <begin position="50"/>
        <end position="84"/>
    </location>
</feature>
<proteinExistence type="predicted"/>
<dbReference type="Proteomes" id="UP000070352">
    <property type="component" value="Unassembled WGS sequence"/>
</dbReference>
<organism evidence="4 5">
    <name type="scientific">Tepidibacillus decaturensis</name>
    <dbReference type="NCBI Taxonomy" id="1413211"/>
    <lineage>
        <taxon>Bacteria</taxon>
        <taxon>Bacillati</taxon>
        <taxon>Bacillota</taxon>
        <taxon>Bacilli</taxon>
        <taxon>Bacillales</taxon>
        <taxon>Bacillaceae</taxon>
        <taxon>Tepidibacillus</taxon>
    </lineage>
</organism>
<dbReference type="OrthoDB" id="2680382at2"/>
<evidence type="ECO:0000256" key="1">
    <source>
        <dbReference type="SAM" id="MobiDB-lite"/>
    </source>
</evidence>
<dbReference type="AlphaFoldDB" id="A0A135L226"/>
<dbReference type="InterPro" id="IPR036680">
    <property type="entry name" value="SPOR-like_sf"/>
</dbReference>
<keyword evidence="2" id="KW-0472">Membrane</keyword>
<keyword evidence="5" id="KW-1185">Reference proteome</keyword>
<evidence type="ECO:0000256" key="2">
    <source>
        <dbReference type="SAM" id="Phobius"/>
    </source>
</evidence>
<sequence>MDKPKVNVRAWKPLDKRNKETITWNMEKELTIPSVKPTLSKKEPTESLLLPIELLNQNTKNEKQSEKKSEKKDENILEKEHSKPKYDIEIDEQLENRQMYNDQLLPRNSSKRKRNSSHSNLLWLKTFAAGVSAIATGLLFGWIVLQYFVYPMMNGDAAPTTPPINEISVVNNPEQNQGAIALVPEQFMYMIQAGVFSDQTGAQNVINTLVNKGKVGVVTNSAPYRVFMGIAIRKENADKLKEILTESGMEAYVKEYVIPAFNGNMSKQTAESFTKWINTGEQLVILLTDQSVKMLTNLNEKVEDATIIKSHQEFINEGQVLTGLLTQHNQLNEQNIVQKMTEQMNYAITALNAYKKIPILNMPGKFKRH</sequence>
<keyword evidence="2" id="KW-0812">Transmembrane</keyword>
<accession>A0A135L226</accession>
<protein>
    <recommendedName>
        <fullName evidence="3">SPOR domain-containing protein</fullName>
    </recommendedName>
</protein>